<feature type="domain" description="FeoB-type G" evidence="18">
    <location>
        <begin position="2"/>
        <end position="163"/>
    </location>
</feature>
<keyword evidence="3 17" id="KW-0813">Transport</keyword>
<dbReference type="InterPro" id="IPR003373">
    <property type="entry name" value="Fe2_transport_prot-B"/>
</dbReference>
<dbReference type="Gene3D" id="3.40.50.300">
    <property type="entry name" value="P-loop containing nucleotide triphosphate hydrolases"/>
    <property type="match status" value="1"/>
</dbReference>
<feature type="transmembrane region" description="Helical" evidence="17">
    <location>
        <begin position="283"/>
        <end position="308"/>
    </location>
</feature>
<evidence type="ECO:0000256" key="6">
    <source>
        <dbReference type="ARBA" id="ARBA00022519"/>
    </source>
</evidence>
<dbReference type="NCBIfam" id="TIGR00437">
    <property type="entry name" value="feoB"/>
    <property type="match status" value="1"/>
</dbReference>
<dbReference type="GO" id="GO:0005525">
    <property type="term" value="F:GTP binding"/>
    <property type="evidence" value="ECO:0007669"/>
    <property type="project" value="UniProtKB-KW"/>
</dbReference>
<keyword evidence="12 15" id="KW-0342">GTP-binding</keyword>
<evidence type="ECO:0000256" key="11">
    <source>
        <dbReference type="ARBA" id="ARBA00023065"/>
    </source>
</evidence>
<reference evidence="19 20" key="2">
    <citation type="submission" date="2012-02" db="EMBL/GenBank/DDBJ databases">
        <title>Improved High-Quality Draft sequence of Eubacterium cellulosolvens 6.</title>
        <authorList>
            <consortium name="US DOE Joint Genome Institute"/>
            <person name="Lucas S."/>
            <person name="Han J."/>
            <person name="Lapidus A."/>
            <person name="Cheng J.-F."/>
            <person name="Goodwin L."/>
            <person name="Pitluck S."/>
            <person name="Peters L."/>
            <person name="Mikhailova N."/>
            <person name="Gu W."/>
            <person name="Detter J.C."/>
            <person name="Han C."/>
            <person name="Tapia R."/>
            <person name="Land M."/>
            <person name="Hauser L."/>
            <person name="Kyrpides N."/>
            <person name="Ivanova N."/>
            <person name="Pagani I."/>
            <person name="Johnson E."/>
            <person name="Mukhopadhyay B."/>
            <person name="Anderson I."/>
            <person name="Woyke T."/>
        </authorList>
    </citation>
    <scope>NUCLEOTIDE SEQUENCE [LARGE SCALE GENOMIC DNA]</scope>
    <source>
        <strain evidence="19 20">6</strain>
    </source>
</reference>
<dbReference type="HOGENOM" id="CLU_013350_2_0_9"/>
<feature type="binding site" evidence="15">
    <location>
        <begin position="114"/>
        <end position="117"/>
    </location>
    <ligand>
        <name>GTP</name>
        <dbReference type="ChEBI" id="CHEBI:37565"/>
        <label>1</label>
    </ligand>
</feature>
<evidence type="ECO:0000256" key="9">
    <source>
        <dbReference type="ARBA" id="ARBA00022989"/>
    </source>
</evidence>
<feature type="transmembrane region" description="Helical" evidence="17">
    <location>
        <begin position="610"/>
        <end position="631"/>
    </location>
</feature>
<dbReference type="PROSITE" id="PS51711">
    <property type="entry name" value="G_FEOB"/>
    <property type="match status" value="1"/>
</dbReference>
<feature type="transmembrane region" description="Helical" evidence="17">
    <location>
        <begin position="425"/>
        <end position="449"/>
    </location>
</feature>
<dbReference type="GO" id="GO:0015093">
    <property type="term" value="F:ferrous iron transmembrane transporter activity"/>
    <property type="evidence" value="ECO:0007669"/>
    <property type="project" value="UniProtKB-UniRule"/>
</dbReference>
<evidence type="ECO:0000256" key="12">
    <source>
        <dbReference type="ARBA" id="ARBA00023134"/>
    </source>
</evidence>
<evidence type="ECO:0000313" key="19">
    <source>
        <dbReference type="EMBL" id="EIM57019.1"/>
    </source>
</evidence>
<dbReference type="FunFam" id="3.40.50.300:FF:000426">
    <property type="entry name" value="Ferrous iron transport protein B"/>
    <property type="match status" value="1"/>
</dbReference>
<comment type="function">
    <text evidence="1 17">Probable transporter of a GTP-driven Fe(2+) uptake system.</text>
</comment>
<keyword evidence="16" id="KW-0460">Magnesium</keyword>
<evidence type="ECO:0000256" key="4">
    <source>
        <dbReference type="ARBA" id="ARBA00022475"/>
    </source>
</evidence>
<evidence type="ECO:0000256" key="13">
    <source>
        <dbReference type="ARBA" id="ARBA00023136"/>
    </source>
</evidence>
<feature type="binding site" evidence="16">
    <location>
        <position position="24"/>
    </location>
    <ligand>
        <name>Mg(2+)</name>
        <dbReference type="ChEBI" id="CHEBI:18420"/>
        <label>2</label>
    </ligand>
</feature>
<gene>
    <name evidence="19" type="ORF">EubceDRAFT1_1202</name>
</gene>
<dbReference type="PANTHER" id="PTHR43185:SF1">
    <property type="entry name" value="FE(2+) TRANSPORTER FEOB"/>
    <property type="match status" value="1"/>
</dbReference>
<comment type="subcellular location">
    <subcellularLocation>
        <location evidence="2">Cell inner membrane</location>
        <topology evidence="2">Multi-pass membrane protein</topology>
    </subcellularLocation>
    <subcellularLocation>
        <location evidence="17">Cell membrane</location>
        <topology evidence="17">Multi-pass membrane protein</topology>
    </subcellularLocation>
</comment>
<dbReference type="InterPro" id="IPR027417">
    <property type="entry name" value="P-loop_NTPase"/>
</dbReference>
<sequence length="719" mass="78796">MEMKIALAGNPNCGKTTLFNDLTGSNQYVGNWPGVTVEKKEGRLKGHKDVIIQDLPGIYSLSPYTMEEVVTRNYLVNEKPDVVLNIVDGTNIERNLYLTTQLVEIGLPVVVAINMMDIVRKNGDSIDIKKLGKELGCRVIEISALKGDATKEAAELCIAVANEKNDRELPHVFVGSVEHAIAHIEESLEGMVDKSEQRWFAIKAFERDEKALEGLDLSESVKSHINAHIADCEKELDDDAESIITNQRYNYITELVKKTVRKGKAAGSLTTSDKIDRIVTNRFLALPIFAAIMFLVYYVSVTTVGSFLTDWTNDTLFGEWIQPAVQTFLENAGAAEWVVSLVVDGIIGGLAAPIGFVPQMAVVFLFLSFLEDCGYMARVAFIMDRAFRKFGLSGKSFIPFLISSGCGVPGIMATRTIESEKDRRMTMITTTMIPCGAKLPVIAAIAGFIMGGAWWMAPACYFGGIAVVIIYCIILKKTRFFAGDPIPFVMELPQYHMPALKGVLLHVWERVWAFMKKAGTILFVCCAVMWFLASFGFADGTFGLVESKDSILAAIGGFLAPIFAPLGFGSWQTVSATLSGFVAKEGLVSTMSLLSSIGEEVEEYTAAYHAAYMAFFPTTMAAVSYLMFNLFDSPCLAAISTMAKEIGGRKYFWFAILFQNVGAYVVTLIIYQLVGLAVGQVAFSAWTVVAGVLLLGVLYLLFRRDPNKKKAPVLKASGI</sequence>
<keyword evidence="13 17" id="KW-0472">Membrane</keyword>
<evidence type="ECO:0000256" key="16">
    <source>
        <dbReference type="PIRSR" id="PIRSR603373-2"/>
    </source>
</evidence>
<dbReference type="Pfam" id="PF02421">
    <property type="entry name" value="FeoB_N"/>
    <property type="match status" value="1"/>
</dbReference>
<feature type="transmembrane region" description="Helical" evidence="17">
    <location>
        <begin position="455"/>
        <end position="474"/>
    </location>
</feature>
<dbReference type="EMBL" id="CM001487">
    <property type="protein sequence ID" value="EIM57019.1"/>
    <property type="molecule type" value="Genomic_DNA"/>
</dbReference>
<keyword evidence="8 15" id="KW-0547">Nucleotide-binding</keyword>
<organism evidence="19 20">
    <name type="scientific">Eubacterium cellulosolvens (strain ATCC 43171 / JCM 9499 / 6)</name>
    <name type="common">Cillobacterium cellulosolvens</name>
    <dbReference type="NCBI Taxonomy" id="633697"/>
    <lineage>
        <taxon>Bacteria</taxon>
        <taxon>Bacillati</taxon>
        <taxon>Bacillota</taxon>
        <taxon>Clostridia</taxon>
        <taxon>Eubacteriales</taxon>
        <taxon>Eubacteriaceae</taxon>
        <taxon>Eubacterium</taxon>
    </lineage>
</organism>
<comment type="similarity">
    <text evidence="17">Belongs to the TRAFAC class TrmE-Era-EngA-EngB-Septin-like GTPase superfamily. FeoB GTPase (TC 9.A.8) family.</text>
</comment>
<dbReference type="SUPFAM" id="SSF52540">
    <property type="entry name" value="P-loop containing nucleoside triphosphate hydrolases"/>
    <property type="match status" value="1"/>
</dbReference>
<evidence type="ECO:0000256" key="5">
    <source>
        <dbReference type="ARBA" id="ARBA00022496"/>
    </source>
</evidence>
<evidence type="ECO:0000256" key="10">
    <source>
        <dbReference type="ARBA" id="ARBA00023004"/>
    </source>
</evidence>
<protein>
    <recommendedName>
        <fullName evidence="14 17">Ferrous iron transport protein B</fullName>
    </recommendedName>
</protein>
<reference evidence="19 20" key="1">
    <citation type="submission" date="2010-08" db="EMBL/GenBank/DDBJ databases">
        <authorList>
            <consortium name="US DOE Joint Genome Institute (JGI-PGF)"/>
            <person name="Lucas S."/>
            <person name="Copeland A."/>
            <person name="Lapidus A."/>
            <person name="Cheng J.-F."/>
            <person name="Bruce D."/>
            <person name="Goodwin L."/>
            <person name="Pitluck S."/>
            <person name="Land M.L."/>
            <person name="Hauser L."/>
            <person name="Chang Y.-J."/>
            <person name="Anderson I.J."/>
            <person name="Johnson E."/>
            <person name="Mulhopadhyay B."/>
            <person name="Kyrpides N."/>
            <person name="Woyke T.J."/>
        </authorList>
    </citation>
    <scope>NUCLEOTIDE SEQUENCE [LARGE SCALE GENOMIC DNA]</scope>
    <source>
        <strain evidence="19 20">6</strain>
    </source>
</reference>
<keyword evidence="6" id="KW-0997">Cell inner membrane</keyword>
<dbReference type="GO" id="GO:0005886">
    <property type="term" value="C:plasma membrane"/>
    <property type="evidence" value="ECO:0007669"/>
    <property type="project" value="UniProtKB-SubCell"/>
</dbReference>
<evidence type="ECO:0000256" key="2">
    <source>
        <dbReference type="ARBA" id="ARBA00004429"/>
    </source>
</evidence>
<dbReference type="GO" id="GO:0046872">
    <property type="term" value="F:metal ion binding"/>
    <property type="evidence" value="ECO:0007669"/>
    <property type="project" value="UniProtKB-KW"/>
</dbReference>
<feature type="binding site" evidence="16">
    <location>
        <position position="23"/>
    </location>
    <ligand>
        <name>Mg(2+)</name>
        <dbReference type="ChEBI" id="CHEBI:18420"/>
        <label>2</label>
    </ligand>
</feature>
<feature type="transmembrane region" description="Helical" evidence="17">
    <location>
        <begin position="683"/>
        <end position="702"/>
    </location>
</feature>
<dbReference type="AlphaFoldDB" id="I5AT96"/>
<feature type="binding site" evidence="15">
    <location>
        <begin position="34"/>
        <end position="38"/>
    </location>
    <ligand>
        <name>GTP</name>
        <dbReference type="ChEBI" id="CHEBI:37565"/>
        <label>1</label>
    </ligand>
</feature>
<dbReference type="InterPro" id="IPR030389">
    <property type="entry name" value="G_FEOB_dom"/>
</dbReference>
<dbReference type="InterPro" id="IPR041069">
    <property type="entry name" value="FeoB_Cyto"/>
</dbReference>
<keyword evidence="10 17" id="KW-0408">Iron</keyword>
<feature type="transmembrane region" description="Helical" evidence="17">
    <location>
        <begin position="651"/>
        <end position="671"/>
    </location>
</feature>
<evidence type="ECO:0000256" key="7">
    <source>
        <dbReference type="ARBA" id="ARBA00022692"/>
    </source>
</evidence>
<dbReference type="Pfam" id="PF07670">
    <property type="entry name" value="Gate"/>
    <property type="match status" value="2"/>
</dbReference>
<dbReference type="InterPro" id="IPR011642">
    <property type="entry name" value="Gate_dom"/>
</dbReference>
<dbReference type="InterPro" id="IPR005225">
    <property type="entry name" value="Small_GTP-bd"/>
</dbReference>
<keyword evidence="11" id="KW-0406">Ion transport</keyword>
<keyword evidence="5 17" id="KW-0410">Iron transport</keyword>
<dbReference type="NCBIfam" id="TIGR00231">
    <property type="entry name" value="small_GTP"/>
    <property type="match status" value="1"/>
</dbReference>
<dbReference type="STRING" id="633697.EubceDRAFT1_1202"/>
<dbReference type="Proteomes" id="UP000005753">
    <property type="component" value="Chromosome"/>
</dbReference>
<dbReference type="PANTHER" id="PTHR43185">
    <property type="entry name" value="FERROUS IRON TRANSPORT PROTEIN B"/>
    <property type="match status" value="1"/>
</dbReference>
<evidence type="ECO:0000256" key="15">
    <source>
        <dbReference type="PIRSR" id="PIRSR603373-1"/>
    </source>
</evidence>
<keyword evidence="16" id="KW-0479">Metal-binding</keyword>
<keyword evidence="9 17" id="KW-1133">Transmembrane helix</keyword>
<feature type="transmembrane region" description="Helical" evidence="17">
    <location>
        <begin position="550"/>
        <end position="569"/>
    </location>
</feature>
<evidence type="ECO:0000256" key="1">
    <source>
        <dbReference type="ARBA" id="ARBA00003926"/>
    </source>
</evidence>
<dbReference type="InterPro" id="IPR050860">
    <property type="entry name" value="FeoB_GTPase"/>
</dbReference>
<dbReference type="InterPro" id="IPR011640">
    <property type="entry name" value="Fe2_transport_prot_B_C"/>
</dbReference>
<dbReference type="Gene3D" id="1.10.287.1770">
    <property type="match status" value="1"/>
</dbReference>
<dbReference type="eggNOG" id="COG0370">
    <property type="taxonomic scope" value="Bacteria"/>
</dbReference>
<feature type="transmembrane region" description="Helical" evidence="17">
    <location>
        <begin position="518"/>
        <end position="538"/>
    </location>
</feature>
<dbReference type="CDD" id="cd01879">
    <property type="entry name" value="FeoB"/>
    <property type="match status" value="1"/>
</dbReference>
<name>I5AT96_EUBC6</name>
<dbReference type="OrthoDB" id="9809127at2"/>
<dbReference type="Pfam" id="PF17910">
    <property type="entry name" value="FeoB_Cyto"/>
    <property type="match status" value="1"/>
</dbReference>
<keyword evidence="20" id="KW-1185">Reference proteome</keyword>
<feature type="binding site" evidence="15">
    <location>
        <begin position="54"/>
        <end position="57"/>
    </location>
    <ligand>
        <name>GTP</name>
        <dbReference type="ChEBI" id="CHEBI:37565"/>
        <label>1</label>
    </ligand>
</feature>
<feature type="binding site" evidence="15">
    <location>
        <begin position="9"/>
        <end position="16"/>
    </location>
    <ligand>
        <name>GTP</name>
        <dbReference type="ChEBI" id="CHEBI:37565"/>
        <label>1</label>
    </ligand>
</feature>
<feature type="binding site" evidence="16">
    <location>
        <position position="20"/>
    </location>
    <ligand>
        <name>Mg(2+)</name>
        <dbReference type="ChEBI" id="CHEBI:18420"/>
        <label>2</label>
    </ligand>
</feature>
<evidence type="ECO:0000313" key="20">
    <source>
        <dbReference type="Proteomes" id="UP000005753"/>
    </source>
</evidence>
<evidence type="ECO:0000256" key="17">
    <source>
        <dbReference type="RuleBase" id="RU362098"/>
    </source>
</evidence>
<proteinExistence type="inferred from homology"/>
<accession>I5AT96</accession>
<evidence type="ECO:0000256" key="14">
    <source>
        <dbReference type="NCBIfam" id="TIGR00437"/>
    </source>
</evidence>
<evidence type="ECO:0000256" key="3">
    <source>
        <dbReference type="ARBA" id="ARBA00022448"/>
    </source>
</evidence>
<feature type="transmembrane region" description="Helical" evidence="17">
    <location>
        <begin position="346"/>
        <end position="370"/>
    </location>
</feature>
<dbReference type="Pfam" id="PF07664">
    <property type="entry name" value="FeoB_C"/>
    <property type="match status" value="1"/>
</dbReference>
<evidence type="ECO:0000259" key="18">
    <source>
        <dbReference type="PROSITE" id="PS51711"/>
    </source>
</evidence>
<evidence type="ECO:0000256" key="8">
    <source>
        <dbReference type="ARBA" id="ARBA00022741"/>
    </source>
</evidence>
<keyword evidence="4" id="KW-1003">Cell membrane</keyword>
<keyword evidence="7 17" id="KW-0812">Transmembrane</keyword>